<keyword evidence="1" id="KW-1133">Transmembrane helix</keyword>
<dbReference type="VEuPathDB" id="FungiDB:RhiirA1_465527"/>
<gene>
    <name evidence="2" type="ORF">RhiirA4_483325</name>
</gene>
<feature type="transmembrane region" description="Helical" evidence="1">
    <location>
        <begin position="199"/>
        <end position="218"/>
    </location>
</feature>
<name>A0A2I1HMH5_9GLOM</name>
<dbReference type="AlphaFoldDB" id="A0A2I1HMH5"/>
<dbReference type="VEuPathDB" id="FungiDB:FUN_017661"/>
<evidence type="ECO:0000256" key="1">
    <source>
        <dbReference type="SAM" id="Phobius"/>
    </source>
</evidence>
<dbReference type="VEuPathDB" id="FungiDB:RhiirFUN_014867"/>
<reference evidence="2 3" key="1">
    <citation type="submission" date="2015-10" db="EMBL/GenBank/DDBJ databases">
        <title>Genome analyses suggest a sexual origin of heterokaryosis in a supposedly ancient asexual fungus.</title>
        <authorList>
            <person name="Ropars J."/>
            <person name="Sedzielewska K."/>
            <person name="Noel J."/>
            <person name="Charron P."/>
            <person name="Farinelli L."/>
            <person name="Marton T."/>
            <person name="Kruger M."/>
            <person name="Pelin A."/>
            <person name="Brachmann A."/>
            <person name="Corradi N."/>
        </authorList>
    </citation>
    <scope>NUCLEOTIDE SEQUENCE [LARGE SCALE GENOMIC DNA]</scope>
    <source>
        <strain evidence="2 3">A4</strain>
    </source>
</reference>
<feature type="transmembrane region" description="Helical" evidence="1">
    <location>
        <begin position="12"/>
        <end position="30"/>
    </location>
</feature>
<accession>A0A2I1HMH5</accession>
<sequence>MLKLKQDFKEVLLRIFLILLFIGLILGISMNKILVAFNLKKVDPVTSVQFKNSTDEGFPIWSSFVCGTNINYLTVQTLDISGAEIKTDIPNDYIRQTTLSSLLPKYIDTYDERTCFVFEPRKEILFKAGQGHSINIFTFTRSERLDVENILHSYFSVNQQNSIKFDFASENTYASFFYSPDSYLVTRYVEKVLYTPNDLISAIGGLITYALTAWFILFG</sequence>
<keyword evidence="3" id="KW-1185">Reference proteome</keyword>
<dbReference type="Proteomes" id="UP000234323">
    <property type="component" value="Unassembled WGS sequence"/>
</dbReference>
<evidence type="ECO:0000313" key="2">
    <source>
        <dbReference type="EMBL" id="PKY60059.1"/>
    </source>
</evidence>
<protein>
    <submittedName>
        <fullName evidence="2">Uncharacterized protein</fullName>
    </submittedName>
</protein>
<keyword evidence="1" id="KW-0472">Membrane</keyword>
<organism evidence="2 3">
    <name type="scientific">Rhizophagus irregularis</name>
    <dbReference type="NCBI Taxonomy" id="588596"/>
    <lineage>
        <taxon>Eukaryota</taxon>
        <taxon>Fungi</taxon>
        <taxon>Fungi incertae sedis</taxon>
        <taxon>Mucoromycota</taxon>
        <taxon>Glomeromycotina</taxon>
        <taxon>Glomeromycetes</taxon>
        <taxon>Glomerales</taxon>
        <taxon>Glomeraceae</taxon>
        <taxon>Rhizophagus</taxon>
    </lineage>
</organism>
<evidence type="ECO:0000313" key="3">
    <source>
        <dbReference type="Proteomes" id="UP000234323"/>
    </source>
</evidence>
<dbReference type="EMBL" id="LLXI01003938">
    <property type="protein sequence ID" value="PKY60059.1"/>
    <property type="molecule type" value="Genomic_DNA"/>
</dbReference>
<keyword evidence="1" id="KW-0812">Transmembrane</keyword>
<comment type="caution">
    <text evidence="2">The sequence shown here is derived from an EMBL/GenBank/DDBJ whole genome shotgun (WGS) entry which is preliminary data.</text>
</comment>
<proteinExistence type="predicted"/>